<evidence type="ECO:0000313" key="1">
    <source>
        <dbReference type="EMBL" id="WPJ95781.1"/>
    </source>
</evidence>
<dbReference type="EMBL" id="CP138858">
    <property type="protein sequence ID" value="WPJ95781.1"/>
    <property type="molecule type" value="Genomic_DNA"/>
</dbReference>
<name>A0ABZ0RKV6_9BACT</name>
<protein>
    <submittedName>
        <fullName evidence="1">Uncharacterized protein</fullName>
    </submittedName>
</protein>
<reference evidence="1 2" key="1">
    <citation type="submission" date="2023-11" db="EMBL/GenBank/DDBJ databases">
        <title>Coraliomargarita sp. nov., isolated from marine algae.</title>
        <authorList>
            <person name="Lee J.K."/>
            <person name="Baek J.H."/>
            <person name="Kim J.M."/>
            <person name="Choi D.G."/>
            <person name="Jeon C.O."/>
        </authorList>
    </citation>
    <scope>NUCLEOTIDE SEQUENCE [LARGE SCALE GENOMIC DNA]</scope>
    <source>
        <strain evidence="1 2">J2-16</strain>
    </source>
</reference>
<organism evidence="1 2">
    <name type="scientific">Coraliomargarita algicola</name>
    <dbReference type="NCBI Taxonomy" id="3092156"/>
    <lineage>
        <taxon>Bacteria</taxon>
        <taxon>Pseudomonadati</taxon>
        <taxon>Verrucomicrobiota</taxon>
        <taxon>Opitutia</taxon>
        <taxon>Puniceicoccales</taxon>
        <taxon>Coraliomargaritaceae</taxon>
        <taxon>Coraliomargarita</taxon>
    </lineage>
</organism>
<dbReference type="RefSeq" id="WP_319832658.1">
    <property type="nucleotide sequence ID" value="NZ_CP138858.1"/>
</dbReference>
<accession>A0ABZ0RKV6</accession>
<keyword evidence="2" id="KW-1185">Reference proteome</keyword>
<dbReference type="Proteomes" id="UP001324993">
    <property type="component" value="Chromosome"/>
</dbReference>
<sequence length="136" mass="15321">MKIEISTGNIKSFMVHEVNGGSLIFRGIEQSTGAQTKEELEKLIAAEQSGALKGTLGAATENELRILTTNNSHSIVIKKEFMPSDRYDQMEDQDKQRFWNNTDKFNVSIDFANTEHSLDGQVIKIEDLLLKFNLSK</sequence>
<gene>
    <name evidence="1" type="ORF">SH580_20380</name>
</gene>
<evidence type="ECO:0000313" key="2">
    <source>
        <dbReference type="Proteomes" id="UP001324993"/>
    </source>
</evidence>
<proteinExistence type="predicted"/>